<dbReference type="InterPro" id="IPR056823">
    <property type="entry name" value="TEN-like_YD-shell"/>
</dbReference>
<dbReference type="PANTHER" id="PTHR32305">
    <property type="match status" value="1"/>
</dbReference>
<dbReference type="STRING" id="1144548.SAMN05443287_1011"/>
<dbReference type="RefSeq" id="WP_139217876.1">
    <property type="nucleotide sequence ID" value="NZ_FNYV01000001.1"/>
</dbReference>
<dbReference type="InterPro" id="IPR050708">
    <property type="entry name" value="T6SS_VgrG/RHS"/>
</dbReference>
<feature type="compositionally biased region" description="Polar residues" evidence="2">
    <location>
        <begin position="1212"/>
        <end position="1222"/>
    </location>
</feature>
<keyword evidence="1" id="KW-0677">Repeat</keyword>
<evidence type="ECO:0000256" key="1">
    <source>
        <dbReference type="ARBA" id="ARBA00022737"/>
    </source>
</evidence>
<dbReference type="Gene3D" id="2.180.10.10">
    <property type="entry name" value="RHS repeat-associated core"/>
    <property type="match status" value="2"/>
</dbReference>
<dbReference type="InterPro" id="IPR031325">
    <property type="entry name" value="RHS_repeat"/>
</dbReference>
<feature type="region of interest" description="Disordered" evidence="2">
    <location>
        <begin position="651"/>
        <end position="681"/>
    </location>
</feature>
<evidence type="ECO:0000313" key="5">
    <source>
        <dbReference type="Proteomes" id="UP000198707"/>
    </source>
</evidence>
<dbReference type="Proteomes" id="UP000198707">
    <property type="component" value="Unassembled WGS sequence"/>
</dbReference>
<name>A0A1H6R5X8_9ACTN</name>
<dbReference type="NCBIfam" id="TIGR03696">
    <property type="entry name" value="Rhs_assc_core"/>
    <property type="match status" value="1"/>
</dbReference>
<feature type="domain" description="Teneurin-like YD-shell" evidence="3">
    <location>
        <begin position="1062"/>
        <end position="1187"/>
    </location>
</feature>
<keyword evidence="5" id="KW-1185">Reference proteome</keyword>
<dbReference type="Pfam" id="PF25023">
    <property type="entry name" value="TEN_YD-shell"/>
    <property type="match status" value="1"/>
</dbReference>
<proteinExistence type="predicted"/>
<feature type="non-terminal residue" evidence="4">
    <location>
        <position position="1"/>
    </location>
</feature>
<dbReference type="PANTHER" id="PTHR32305:SF17">
    <property type="entry name" value="TRNA NUCLEASE WAPA"/>
    <property type="match status" value="1"/>
</dbReference>
<dbReference type="OrthoDB" id="291011at2"/>
<evidence type="ECO:0000256" key="2">
    <source>
        <dbReference type="SAM" id="MobiDB-lite"/>
    </source>
</evidence>
<evidence type="ECO:0000259" key="3">
    <source>
        <dbReference type="Pfam" id="PF25023"/>
    </source>
</evidence>
<organism evidence="4 5">
    <name type="scientific">Micromonospora phaseoli</name>
    <dbReference type="NCBI Taxonomy" id="1144548"/>
    <lineage>
        <taxon>Bacteria</taxon>
        <taxon>Bacillati</taxon>
        <taxon>Actinomycetota</taxon>
        <taxon>Actinomycetes</taxon>
        <taxon>Micromonosporales</taxon>
        <taxon>Micromonosporaceae</taxon>
        <taxon>Micromonospora</taxon>
    </lineage>
</organism>
<dbReference type="Pfam" id="PF05593">
    <property type="entry name" value="RHS_repeat"/>
    <property type="match status" value="1"/>
</dbReference>
<dbReference type="SUPFAM" id="SSF53955">
    <property type="entry name" value="Lysozyme-like"/>
    <property type="match status" value="1"/>
</dbReference>
<dbReference type="Gene3D" id="1.10.530.10">
    <property type="match status" value="1"/>
</dbReference>
<evidence type="ECO:0000313" key="4">
    <source>
        <dbReference type="EMBL" id="SEI49846.1"/>
    </source>
</evidence>
<dbReference type="InterPro" id="IPR022385">
    <property type="entry name" value="Rhs_assc_core"/>
</dbReference>
<dbReference type="EMBL" id="FNYV01000001">
    <property type="protein sequence ID" value="SEI49846.1"/>
    <property type="molecule type" value="Genomic_DNA"/>
</dbReference>
<dbReference type="InterPro" id="IPR006530">
    <property type="entry name" value="YD"/>
</dbReference>
<dbReference type="InterPro" id="IPR023346">
    <property type="entry name" value="Lysozyme-like_dom_sf"/>
</dbReference>
<dbReference type="NCBIfam" id="TIGR01643">
    <property type="entry name" value="YD_repeat_2x"/>
    <property type="match status" value="2"/>
</dbReference>
<accession>A0A1H6R5X8</accession>
<feature type="region of interest" description="Disordered" evidence="2">
    <location>
        <begin position="1210"/>
        <end position="1237"/>
    </location>
</feature>
<feature type="compositionally biased region" description="Low complexity" evidence="2">
    <location>
        <begin position="669"/>
        <end position="681"/>
    </location>
</feature>
<sequence length="1441" mass="156452">NRWRIKQIRTESGGDILVTYSGHDCTRSTRPTPHSNTKRCMPAYFSWPGTGDPTLDWFHKYVVTRIDQDDLVTDQPNQTTFYDYLDDPAWAYNTDELTKDKHRTWGDWRGYGRVRVRQGDPTNGVQTAVEYRYLRGMHGDKQPSGTRNVQVSDTWGGSITDHEALQGFVRQEITYNGASSSGVNGAEVTSTVNEPVRVGPTATRERNGVTTNAWRVNTASTRSRTALAAGGFRTIKTATAFNPDGFPEEVDDFGDESATGDETCTRISYARNATAWMLDRVSQTEVLSGTCAAAAKPANPTTVLKRSRAFYDSYTNDSSFGAAPTRGNVVRTEDVDRFNGSTPVYVRTATNTYDDNGRIASTTDARGYTTTTSYTTSNGGLVTQTVVANALSQATTTDREPAWDLPTKVTDPNGAVAEQTYDGLGRVTNVWQPGRNKANQTPSMKISYLVRNSGGPTAVTTETLLVTGGSYRKSVQLFDGFLRARQTQTQATGGGRLLTETFHNARGEVEWTSAPYYDTTNAAPSTTLGTPQGQIPSITQNVYDGAGRQTEKILKALGASKWSTTTSYGGDRTHTTPPLGATATTTVLDAKGQVTRLRQYKDRADVGSTDPAKYDETKYTYTLLGQQKTVQDPAGNTWSYGYDLRGREIQTMDPDKGTTTSTYDAAGNVVTTTSPSGTGTGTVTLAHTYDELGRKTTLRDGSPTGAKRAEWVYDSLPNGKGKLTSATRYVGGQAWINRTDAFDAYGRPTSASVVVPSSESQLCAAAAPNPCTYTTTTSYRVNGKVHQINLPAAADLPSERLIVGYNDVDDSGGLLSAAQIYVGAVTYNKLGQLTGREFGAYGYRVAVTSDFDEPTRRLKATNVVPELKPEAANWTYDHDPAGNVTQITEQAQGQTADTQCYNHDYLRRLTRAWTPNSGDCQANPTVAGLGGPAPYWHSWTFDVTGNRLTETRHATTNTTYTYTHPQAGSARPHTVTNVTATGGATWSRNYSYDNAGNTITRPTTSGATQTLSWNPEARVDSITEGASTTSFRYDADGNRLTRTDSTGKTLYLPGGLEVRYANSTTAKTATRYYSHAGATVAVRTSSSLHWIVADHHGTAEVTVNATTLAVAKRRTLPYGDTRGNGTGTWPAAMDKGFVGGTSDPTGLTHIGAREYDPFIGRFISIDPIMDLTDPQQMHGYAYANNSPATFSDPSGLYFEENNDGQGRRGYVTKTSSGKSNVKVTGKPVTPSKPKNGGWRHLLPNLRLPGVDQIVRFTPLVKEIAAKAGMSPAPVLAILLRESNLRTIGGKFAKMMEGTQILLDRLGKYPGTPSIGLVQMQEGTFQATKDRHPAVFSGRSWTEFVFDDELALTALTYHLKDLTVTAKLLTNNSPLSIDELAAVGYNQGEGGMRDIAKSGELNPDARTYLYGRTTPGYVFHRGVAQYATGELRVPFDPRWGEM</sequence>
<protein>
    <submittedName>
        <fullName evidence="4">RHS repeat-associated core domain-containing protein</fullName>
    </submittedName>
</protein>
<gene>
    <name evidence="4" type="ORF">SAMN05443287_1011</name>
</gene>
<reference evidence="5" key="1">
    <citation type="submission" date="2016-10" db="EMBL/GenBank/DDBJ databases">
        <authorList>
            <person name="Varghese N."/>
            <person name="Submissions S."/>
        </authorList>
    </citation>
    <scope>NUCLEOTIDE SEQUENCE [LARGE SCALE GENOMIC DNA]</scope>
    <source>
        <strain evidence="5">CGMCC 4.7038</strain>
    </source>
</reference>